<organism evidence="1 2">
    <name type="scientific">Bradyrhizobium oligotrophicum S58</name>
    <dbReference type="NCBI Taxonomy" id="1245469"/>
    <lineage>
        <taxon>Bacteria</taxon>
        <taxon>Pseudomonadati</taxon>
        <taxon>Pseudomonadota</taxon>
        <taxon>Alphaproteobacteria</taxon>
        <taxon>Hyphomicrobiales</taxon>
        <taxon>Nitrobacteraceae</taxon>
        <taxon>Bradyrhizobium</taxon>
    </lineage>
</organism>
<reference evidence="1 2" key="1">
    <citation type="journal article" date="2013" name="Appl. Environ. Microbiol.">
        <title>Genome analysis suggests that the soil oligotrophic bacterium Agromonas oligotrophica (Bradyrhizobium oligotrophicum) is a nitrogen-fixing symbiont of Aeschynomene indica.</title>
        <authorList>
            <person name="Okubo T."/>
            <person name="Fukushima S."/>
            <person name="Itakura M."/>
            <person name="Oshima K."/>
            <person name="Longtonglang A."/>
            <person name="Teaumroong N."/>
            <person name="Mitsui H."/>
            <person name="Hattori M."/>
            <person name="Hattori R."/>
            <person name="Hattori T."/>
            <person name="Minamisawa K."/>
        </authorList>
    </citation>
    <scope>NUCLEOTIDE SEQUENCE [LARGE SCALE GENOMIC DNA]</scope>
    <source>
        <strain evidence="1 2">S58</strain>
    </source>
</reference>
<protein>
    <submittedName>
        <fullName evidence="1">Uncharacterized protein</fullName>
    </submittedName>
</protein>
<dbReference type="AlphaFoldDB" id="M4ZN95"/>
<name>M4ZN95_9BRAD</name>
<dbReference type="OrthoDB" id="8256609at2"/>
<dbReference type="GeneID" id="301815613"/>
<dbReference type="eggNOG" id="ENOG5031U4W">
    <property type="taxonomic scope" value="Bacteria"/>
</dbReference>
<evidence type="ECO:0000313" key="2">
    <source>
        <dbReference type="Proteomes" id="UP000011841"/>
    </source>
</evidence>
<accession>M4ZN95</accession>
<dbReference type="Proteomes" id="UP000011841">
    <property type="component" value="Chromosome"/>
</dbReference>
<sequence>MQIIDQGQWVAYVPNPFPPDLALNTAFAKRESDGRDWYDALYGPTPLFLPDTVKATVWPLPNGDWQVQAVDRDATRIFPPGARVIEIADYAGADPFADLNGKKLDFGTMTLSEIPVVLTVTPRQIRLAMSAVGVRQQVEDYVKAAPLDVQDSWDYSTQFVSTDPMVVGCMTALGKTSADLDSLFRLAMTL</sequence>
<dbReference type="HOGENOM" id="CLU_1425529_0_0_5"/>
<dbReference type="RefSeq" id="WP_015664819.1">
    <property type="nucleotide sequence ID" value="NC_020453.1"/>
</dbReference>
<dbReference type="PATRIC" id="fig|1245469.3.peg.1714"/>
<dbReference type="EMBL" id="AP012603">
    <property type="protein sequence ID" value="BAM87690.1"/>
    <property type="molecule type" value="Genomic_DNA"/>
</dbReference>
<dbReference type="STRING" id="1245469.S58_16820"/>
<keyword evidence="2" id="KW-1185">Reference proteome</keyword>
<dbReference type="KEGG" id="aol:S58_16820"/>
<evidence type="ECO:0000313" key="1">
    <source>
        <dbReference type="EMBL" id="BAM87690.1"/>
    </source>
</evidence>
<proteinExistence type="predicted"/>
<gene>
    <name evidence="1" type="ORF">S58_16820</name>
</gene>